<protein>
    <submittedName>
        <fullName evidence="1">Uncharacterized protein</fullName>
    </submittedName>
</protein>
<evidence type="ECO:0000313" key="2">
    <source>
        <dbReference type="Proteomes" id="UP000232488"/>
    </source>
</evidence>
<proteinExistence type="predicted"/>
<dbReference type="Proteomes" id="UP000232488">
    <property type="component" value="Segment"/>
</dbReference>
<reference evidence="1 2" key="1">
    <citation type="submission" date="2016-03" db="EMBL/GenBank/DDBJ databases">
        <title>Genome sequences of a Phycodnavirus, Heterosigma akashiwo virus strain 53.</title>
        <authorList>
            <person name="Ueki S."/>
            <person name="Ogura Y."/>
            <person name="Hayashi T."/>
        </authorList>
    </citation>
    <scope>NUCLEOTIDE SEQUENCE [LARGE SCALE GENOMIC DNA]</scope>
    <source>
        <strain evidence="1">HaV53</strain>
    </source>
</reference>
<organism evidence="1 2">
    <name type="scientific">Heterosigma akashiwo virus 01</name>
    <name type="common">HaV01</name>
    <dbReference type="NCBI Taxonomy" id="97195"/>
    <lineage>
        <taxon>Viruses</taxon>
        <taxon>Varidnaviria</taxon>
        <taxon>Bamfordvirae</taxon>
        <taxon>Nucleocytoviricota</taxon>
        <taxon>Megaviricetes</taxon>
        <taxon>Algavirales</taxon>
        <taxon>Phycodnaviridae</taxon>
        <taxon>Raphidovirus</taxon>
        <taxon>Raphidovirus japonicum</taxon>
    </lineage>
</organism>
<dbReference type="RefSeq" id="YP_009507477.1">
    <property type="nucleotide sequence ID" value="NC_038553.1"/>
</dbReference>
<dbReference type="EMBL" id="KX008963">
    <property type="protein sequence ID" value="AOM63411.1"/>
    <property type="molecule type" value="Genomic_DNA"/>
</dbReference>
<gene>
    <name evidence="1" type="primary">HaV53_ORF80</name>
</gene>
<dbReference type="GeneID" id="37618461"/>
<accession>A0A1C9C543</accession>
<dbReference type="KEGG" id="vg:37618461"/>
<organismHost>
    <name type="scientific">Heterosigma akashiwo</name>
    <name type="common">Chromophytic alga</name>
    <name type="synonym">Heterosigma carterae</name>
    <dbReference type="NCBI Taxonomy" id="2829"/>
</organismHost>
<keyword evidence="2" id="KW-1185">Reference proteome</keyword>
<evidence type="ECO:0000313" key="1">
    <source>
        <dbReference type="EMBL" id="AOM63411.1"/>
    </source>
</evidence>
<sequence length="485" mass="56944">MIKTKKIIDLIYKIICKYQFIPQICRITILEIPENNQNIIIIGESHSGPVEYSNTQYEMMRNFLKEIGYSVYSMVQELLIQFIRLLATYQKINVLTEIRIPVFNRGDYKNISYQNTDTVRAMNFFEENKIKNVDLHTWDIRGHIEMNFVNIYASKLSEENFRGEFSGLMAFDQRLMKFRKLAFVESINDFFGMNDDSSNLSLLIKIFNSKSPGRIMKKYITGAFKNIFIKHNSDYLNDITDRYDRTYDYNKIFFKNFAFNYLMMDFLKTAIQTYNDDFFWKHPSGFFNNTYRIVGLTFVPISDMYNYLILFGPMVKGKTSIFLAGDFHSQNMLHLYKAQYNKVPQTLFKGSDKDGLCILKNSLKKTCKAQNPQGYKPCKKGQVYNIETNKCINLNAKTYTERLKKKLINRKHPCETKQCAPGKVCNPLSGRCKKKKISCENITCPINKTCNPRTLRCIKIDGPVYNKVFEQVISKKRKRKKKQNL</sequence>
<name>A0A1C9C543_HAV01</name>